<evidence type="ECO:0000313" key="3">
    <source>
        <dbReference type="Proteomes" id="UP000252174"/>
    </source>
</evidence>
<reference evidence="2 3" key="1">
    <citation type="submission" date="2018-07" db="EMBL/GenBank/DDBJ databases">
        <title>Genomic Encyclopedia of Type Strains, Phase IV (KMG-IV): sequencing the most valuable type-strain genomes for metagenomic binning, comparative biology and taxonomic classification.</title>
        <authorList>
            <person name="Goeker M."/>
        </authorList>
    </citation>
    <scope>NUCLEOTIDE SEQUENCE [LARGE SCALE GENOMIC DNA]</scope>
    <source>
        <strain evidence="2 3">DSM 100911</strain>
    </source>
</reference>
<dbReference type="EMBL" id="QPJU01000008">
    <property type="protein sequence ID" value="RCX08589.1"/>
    <property type="molecule type" value="Genomic_DNA"/>
</dbReference>
<gene>
    <name evidence="2" type="ORF">DFR45_10890</name>
</gene>
<keyword evidence="3" id="KW-1185">Reference proteome</keyword>
<feature type="compositionally biased region" description="Low complexity" evidence="1">
    <location>
        <begin position="1"/>
        <end position="18"/>
    </location>
</feature>
<dbReference type="OrthoDB" id="8911013at2"/>
<dbReference type="Proteomes" id="UP000252174">
    <property type="component" value="Unassembled WGS sequence"/>
</dbReference>
<dbReference type="AlphaFoldDB" id="A0A369AGW6"/>
<dbReference type="RefSeq" id="WP_114483861.1">
    <property type="nucleotide sequence ID" value="NZ_QPJU01000008.1"/>
</dbReference>
<organism evidence="2 3">
    <name type="scientific">Extensimonas vulgaris</name>
    <dbReference type="NCBI Taxonomy" id="1031594"/>
    <lineage>
        <taxon>Bacteria</taxon>
        <taxon>Pseudomonadati</taxon>
        <taxon>Pseudomonadota</taxon>
        <taxon>Betaproteobacteria</taxon>
        <taxon>Burkholderiales</taxon>
        <taxon>Comamonadaceae</taxon>
        <taxon>Extensimonas</taxon>
    </lineage>
</organism>
<comment type="caution">
    <text evidence="2">The sequence shown here is derived from an EMBL/GenBank/DDBJ whole genome shotgun (WGS) entry which is preliminary data.</text>
</comment>
<evidence type="ECO:0000313" key="2">
    <source>
        <dbReference type="EMBL" id="RCX08589.1"/>
    </source>
</evidence>
<evidence type="ECO:0000256" key="1">
    <source>
        <dbReference type="SAM" id="MobiDB-lite"/>
    </source>
</evidence>
<sequence length="474" mass="53048">MPADQASTTKKSTKLATSQPAAKRAREHRSDEGANILPNAENFVSLVRKVARPGLLVDLLERASATALPELKALAEAAKGKLPVESRQALFHAVGKLPAAAQYSIECAAERVMLLDDDYGAQAVLSLLNEDRAEDAAVLAAPSDRYSRALYLHLLQDFPAQGVRRDERFDQAEHLQVMHRQWKSDHYSSHYLGPKGVVPKTGVDVQEVLRTRIAELFPKVPKDQILIEQFTRRDLSCEQGDDDDCEAGQSALLHTLTATFNGKTATFQQVANGHVVDHEEPAAMSARFSWEPETGSLSVFCEEREARRELATVFRDVALAHEGQIEDMPMRQFDLLGFATSKMLDRLKRDRVAGIDDISILQITVAKPFEQTSEYGGRDVVRQLSSKMQITRDRRDGRNIYQVAYEDYCAEDLSQYALVQVKLVMRMSKTPHRKAHNVAVQITAPNGLNDKSRTDDDRKRVQEQLIKIGVLSQF</sequence>
<protein>
    <submittedName>
        <fullName evidence="2">Uncharacterized protein</fullName>
    </submittedName>
</protein>
<accession>A0A369AGW6</accession>
<feature type="region of interest" description="Disordered" evidence="1">
    <location>
        <begin position="1"/>
        <end position="34"/>
    </location>
</feature>
<name>A0A369AGW6_9BURK</name>
<proteinExistence type="predicted"/>